<protein>
    <submittedName>
        <fullName evidence="2">PE-PPE domain-containing protein</fullName>
    </submittedName>
</protein>
<evidence type="ECO:0000259" key="1">
    <source>
        <dbReference type="Pfam" id="PF08237"/>
    </source>
</evidence>
<dbReference type="InterPro" id="IPR013228">
    <property type="entry name" value="PE-PPE_C"/>
</dbReference>
<organism evidence="2 3">
    <name type="scientific">Mycolicibacter acidiphilus</name>
    <dbReference type="NCBI Taxonomy" id="2835306"/>
    <lineage>
        <taxon>Bacteria</taxon>
        <taxon>Bacillati</taxon>
        <taxon>Actinomycetota</taxon>
        <taxon>Actinomycetes</taxon>
        <taxon>Mycobacteriales</taxon>
        <taxon>Mycobacteriaceae</taxon>
        <taxon>Mycolicibacter</taxon>
    </lineage>
</organism>
<dbReference type="EMBL" id="JAHCLR010000019">
    <property type="protein sequence ID" value="MBS9534118.1"/>
    <property type="molecule type" value="Genomic_DNA"/>
</dbReference>
<evidence type="ECO:0000313" key="3">
    <source>
        <dbReference type="Proteomes" id="UP001519535"/>
    </source>
</evidence>
<dbReference type="Proteomes" id="UP001519535">
    <property type="component" value="Unassembled WGS sequence"/>
</dbReference>
<reference evidence="2 3" key="1">
    <citation type="submission" date="2021-05" db="EMBL/GenBank/DDBJ databases">
        <title>Mycobacterium acidophilum sp. nov., an extremely acid-tolerant member of the genus Mycobacterium.</title>
        <authorList>
            <person name="Xia J."/>
        </authorList>
    </citation>
    <scope>NUCLEOTIDE SEQUENCE [LARGE SCALE GENOMIC DNA]</scope>
    <source>
        <strain evidence="2 3">M1</strain>
    </source>
</reference>
<gene>
    <name evidence="2" type="ORF">KIH27_11030</name>
</gene>
<keyword evidence="3" id="KW-1185">Reference proteome</keyword>
<sequence length="312" mass="32582">MVLAGLGAVVVQPVRAEAVLLATEGPLAGSMTALIMGGTTEPTPSPEYARTVEELFLNPLGFNGGSLDSTVCTMDGTDPCSAPLQVLTTPELIQQGPSSLTGASNIVLAVENEFAAHPGAFDADHPLTIFGYSQSATAASIAMERLDALGIDHNALHFVFIGDPSAPTGVWQGIEAAMDATLGKDLTNWLLTTFGMTEVLGNQTPTDLYPATIYSLPDDPVPNWDAVYEKDGLWGGLLSILGPHVEYLGLTPDQVADATTVTDGLLNFVNINGDDINGLQAWLDAVFVGGAANSGIFQSIADSLQLLFTNSF</sequence>
<dbReference type="Pfam" id="PF08237">
    <property type="entry name" value="PE-PPE"/>
    <property type="match status" value="1"/>
</dbReference>
<feature type="domain" description="PE-PPE" evidence="1">
    <location>
        <begin position="96"/>
        <end position="172"/>
    </location>
</feature>
<dbReference type="SUPFAM" id="SSF53474">
    <property type="entry name" value="alpha/beta-Hydrolases"/>
    <property type="match status" value="1"/>
</dbReference>
<dbReference type="Gene3D" id="3.40.50.1820">
    <property type="entry name" value="alpha/beta hydrolase"/>
    <property type="match status" value="1"/>
</dbReference>
<comment type="caution">
    <text evidence="2">The sequence shown here is derived from an EMBL/GenBank/DDBJ whole genome shotgun (WGS) entry which is preliminary data.</text>
</comment>
<evidence type="ECO:0000313" key="2">
    <source>
        <dbReference type="EMBL" id="MBS9534118.1"/>
    </source>
</evidence>
<dbReference type="InterPro" id="IPR029058">
    <property type="entry name" value="AB_hydrolase_fold"/>
</dbReference>
<proteinExistence type="predicted"/>
<accession>A0ABS5RIK0</accession>
<name>A0ABS5RIK0_9MYCO</name>